<reference evidence="3 4" key="1">
    <citation type="submission" date="2018-09" db="EMBL/GenBank/DDBJ databases">
        <title>Genomic Encyclopedia of Archaeal and Bacterial Type Strains, Phase II (KMG-II): from individual species to whole genera.</title>
        <authorList>
            <person name="Goeker M."/>
        </authorList>
    </citation>
    <scope>NUCLEOTIDE SEQUENCE [LARGE SCALE GENOMIC DNA]</scope>
    <source>
        <strain evidence="3 4">DSM 26283</strain>
    </source>
</reference>
<gene>
    <name evidence="3" type="ORF">BXY80_2211</name>
</gene>
<dbReference type="AlphaFoldDB" id="A0A420DGT2"/>
<sequence length="222" mass="25006">MKSTIIKISLAILMLNTLSCNKQTTTFNDFKFASETPIINCGVENDKLLSEAVLSFENDITNHYDATNKNLSRAYNVFIRDAFAKRVSNTDIVSDHTIKVLNALKNTDIFKDNKLDYNSAVVKCLAQNMNDSGMKTTFNALLSTNSMKKKTFGSPLRSSVMQITKDKYLSTYVALDYFYSELLNIDLNNVKPKEAIKKEDPKIQPLVKPVAKEKDPHAGHNH</sequence>
<comment type="caution">
    <text evidence="3">The sequence shown here is derived from an EMBL/GenBank/DDBJ whole genome shotgun (WGS) entry which is preliminary data.</text>
</comment>
<keyword evidence="2" id="KW-0732">Signal</keyword>
<accession>A0A420DGT2</accession>
<organism evidence="3 4">
    <name type="scientific">Ichthyenterobacterium magnum</name>
    <dbReference type="NCBI Taxonomy" id="1230530"/>
    <lineage>
        <taxon>Bacteria</taxon>
        <taxon>Pseudomonadati</taxon>
        <taxon>Bacteroidota</taxon>
        <taxon>Flavobacteriia</taxon>
        <taxon>Flavobacteriales</taxon>
        <taxon>Flavobacteriaceae</taxon>
        <taxon>Ichthyenterobacterium</taxon>
    </lineage>
</organism>
<protein>
    <submittedName>
        <fullName evidence="3">Uncharacterized protein</fullName>
    </submittedName>
</protein>
<evidence type="ECO:0000313" key="4">
    <source>
        <dbReference type="Proteomes" id="UP000284892"/>
    </source>
</evidence>
<feature type="signal peptide" evidence="2">
    <location>
        <begin position="1"/>
        <end position="22"/>
    </location>
</feature>
<feature type="chain" id="PRO_5019310775" evidence="2">
    <location>
        <begin position="23"/>
        <end position="222"/>
    </location>
</feature>
<evidence type="ECO:0000256" key="2">
    <source>
        <dbReference type="SAM" id="SignalP"/>
    </source>
</evidence>
<dbReference type="OrthoDB" id="1138655at2"/>
<proteinExistence type="predicted"/>
<dbReference type="RefSeq" id="WP_147376128.1">
    <property type="nucleotide sequence ID" value="NZ_RAQJ01000004.1"/>
</dbReference>
<dbReference type="EMBL" id="RAQJ01000004">
    <property type="protein sequence ID" value="RKE92292.1"/>
    <property type="molecule type" value="Genomic_DNA"/>
</dbReference>
<dbReference type="Proteomes" id="UP000284892">
    <property type="component" value="Unassembled WGS sequence"/>
</dbReference>
<name>A0A420DGT2_9FLAO</name>
<keyword evidence="4" id="KW-1185">Reference proteome</keyword>
<feature type="compositionally biased region" description="Basic and acidic residues" evidence="1">
    <location>
        <begin position="210"/>
        <end position="222"/>
    </location>
</feature>
<evidence type="ECO:0000256" key="1">
    <source>
        <dbReference type="SAM" id="MobiDB-lite"/>
    </source>
</evidence>
<evidence type="ECO:0000313" key="3">
    <source>
        <dbReference type="EMBL" id="RKE92292.1"/>
    </source>
</evidence>
<feature type="region of interest" description="Disordered" evidence="1">
    <location>
        <begin position="199"/>
        <end position="222"/>
    </location>
</feature>